<evidence type="ECO:0000313" key="5">
    <source>
        <dbReference type="Proteomes" id="UP000273977"/>
    </source>
</evidence>
<keyword evidence="5" id="KW-1185">Reference proteome</keyword>
<evidence type="ECO:0000256" key="3">
    <source>
        <dbReference type="ARBA" id="ARBA00022723"/>
    </source>
</evidence>
<evidence type="ECO:0000256" key="1">
    <source>
        <dbReference type="ARBA" id="ARBA00022676"/>
    </source>
</evidence>
<protein>
    <submittedName>
        <fullName evidence="4">Glycosyltransferase family 8 protein</fullName>
    </submittedName>
</protein>
<evidence type="ECO:0000256" key="2">
    <source>
        <dbReference type="ARBA" id="ARBA00022679"/>
    </source>
</evidence>
<dbReference type="InterPro" id="IPR002495">
    <property type="entry name" value="Glyco_trans_8"/>
</dbReference>
<organism evidence="4 5">
    <name type="scientific">Aerococcus agrisoli</name>
    <dbReference type="NCBI Taxonomy" id="2487350"/>
    <lineage>
        <taxon>Bacteria</taxon>
        <taxon>Bacillati</taxon>
        <taxon>Bacillota</taxon>
        <taxon>Bacilli</taxon>
        <taxon>Lactobacillales</taxon>
        <taxon>Aerococcaceae</taxon>
        <taxon>Aerococcus</taxon>
    </lineage>
</organism>
<dbReference type="GO" id="GO:0046872">
    <property type="term" value="F:metal ion binding"/>
    <property type="evidence" value="ECO:0007669"/>
    <property type="project" value="UniProtKB-KW"/>
</dbReference>
<dbReference type="Gene3D" id="3.90.550.10">
    <property type="entry name" value="Spore Coat Polysaccharide Biosynthesis Protein SpsA, Chain A"/>
    <property type="match status" value="1"/>
</dbReference>
<dbReference type="AlphaFoldDB" id="A0A3N4GDR5"/>
<gene>
    <name evidence="4" type="ORF">EF384_02920</name>
</gene>
<dbReference type="Pfam" id="PF01501">
    <property type="entry name" value="Glyco_transf_8"/>
    <property type="match status" value="1"/>
</dbReference>
<dbReference type="EMBL" id="RKMG01000006">
    <property type="protein sequence ID" value="RPA60983.1"/>
    <property type="molecule type" value="Genomic_DNA"/>
</dbReference>
<keyword evidence="3" id="KW-0479">Metal-binding</keyword>
<dbReference type="SUPFAM" id="SSF53448">
    <property type="entry name" value="Nucleotide-diphospho-sugar transferases"/>
    <property type="match status" value="1"/>
</dbReference>
<dbReference type="OrthoDB" id="5672604at2"/>
<dbReference type="CDD" id="cd04194">
    <property type="entry name" value="GT8_A4GalT_like"/>
    <property type="match status" value="1"/>
</dbReference>
<dbReference type="RefSeq" id="WP_123779497.1">
    <property type="nucleotide sequence ID" value="NZ_RKMG01000006.1"/>
</dbReference>
<dbReference type="InterPro" id="IPR029044">
    <property type="entry name" value="Nucleotide-diphossugar_trans"/>
</dbReference>
<dbReference type="InterPro" id="IPR050748">
    <property type="entry name" value="Glycosyltrans_8_dom-fam"/>
</dbReference>
<dbReference type="PANTHER" id="PTHR13778:SF47">
    <property type="entry name" value="LIPOPOLYSACCHARIDE 1,3-GALACTOSYLTRANSFERASE"/>
    <property type="match status" value="1"/>
</dbReference>
<dbReference type="Proteomes" id="UP000273977">
    <property type="component" value="Unassembled WGS sequence"/>
</dbReference>
<dbReference type="PANTHER" id="PTHR13778">
    <property type="entry name" value="GLYCOSYLTRANSFERASE 8 DOMAIN-CONTAINING PROTEIN"/>
    <property type="match status" value="1"/>
</dbReference>
<reference evidence="4 5" key="1">
    <citation type="submission" date="2018-11" db="EMBL/GenBank/DDBJ databases">
        <title>Aerococcus sp. SJQ22, whole genome shotgun sequence.</title>
        <authorList>
            <person name="Sun L."/>
            <person name="Gao X."/>
            <person name="Chen W."/>
            <person name="Huang K."/>
        </authorList>
    </citation>
    <scope>NUCLEOTIDE SEQUENCE [LARGE SCALE GENOMIC DNA]</scope>
    <source>
        <strain evidence="4 5">SJQ22</strain>
    </source>
</reference>
<keyword evidence="1" id="KW-0328">Glycosyltransferase</keyword>
<keyword evidence="2 4" id="KW-0808">Transferase</keyword>
<accession>A0A3N4GDR5</accession>
<proteinExistence type="predicted"/>
<sequence length="274" mass="32117">MDLLFTLDEGYLSHLKVTLLSIRQANPHTDFRIWLVHESISSDGLKKLRTLTDHLAFDLQEIQVDGSQWNNAKTEERYPKEMYFRLLAGEILPADIHKVLYLDPDILVINPLDDLWDMDLGDELLAAATHTGLTEMSTRLNKVRLDLDHVYYNSGVMLMNLDRARQVIKWADIQETIDKYNNLLILPDQDILNHLYGKYAVEIPEEIWNYDTRKYMRYLTKSLAQHDIHWVMANTAILHFCGGPKPWDEKHDNRFTSVYLDYQNKLDRLEGELS</sequence>
<comment type="caution">
    <text evidence="4">The sequence shown here is derived from an EMBL/GenBank/DDBJ whole genome shotgun (WGS) entry which is preliminary data.</text>
</comment>
<evidence type="ECO:0000313" key="4">
    <source>
        <dbReference type="EMBL" id="RPA60983.1"/>
    </source>
</evidence>
<dbReference type="GO" id="GO:0016757">
    <property type="term" value="F:glycosyltransferase activity"/>
    <property type="evidence" value="ECO:0007669"/>
    <property type="project" value="UniProtKB-KW"/>
</dbReference>
<name>A0A3N4GDR5_9LACT</name>